<dbReference type="InterPro" id="IPR000537">
    <property type="entry name" value="UbiA_prenyltransferase"/>
</dbReference>
<keyword evidence="2 5" id="KW-0812">Transmembrane</keyword>
<gene>
    <name evidence="6" type="ORF">FOY51_02695</name>
</gene>
<dbReference type="Pfam" id="PF01040">
    <property type="entry name" value="UbiA"/>
    <property type="match status" value="1"/>
</dbReference>
<keyword evidence="4 5" id="KW-0472">Membrane</keyword>
<evidence type="ECO:0000313" key="7">
    <source>
        <dbReference type="Proteomes" id="UP000322244"/>
    </source>
</evidence>
<dbReference type="OrthoDB" id="5496839at2"/>
<evidence type="ECO:0000256" key="1">
    <source>
        <dbReference type="ARBA" id="ARBA00004141"/>
    </source>
</evidence>
<dbReference type="GO" id="GO:0016765">
    <property type="term" value="F:transferase activity, transferring alkyl or aryl (other than methyl) groups"/>
    <property type="evidence" value="ECO:0007669"/>
    <property type="project" value="InterPro"/>
</dbReference>
<dbReference type="GO" id="GO:0016020">
    <property type="term" value="C:membrane"/>
    <property type="evidence" value="ECO:0007669"/>
    <property type="project" value="UniProtKB-SubCell"/>
</dbReference>
<dbReference type="Gene3D" id="1.10.357.140">
    <property type="entry name" value="UbiA prenyltransferase"/>
    <property type="match status" value="1"/>
</dbReference>
<feature type="transmembrane region" description="Helical" evidence="5">
    <location>
        <begin position="24"/>
        <end position="47"/>
    </location>
</feature>
<evidence type="ECO:0000256" key="5">
    <source>
        <dbReference type="SAM" id="Phobius"/>
    </source>
</evidence>
<feature type="transmembrane region" description="Helical" evidence="5">
    <location>
        <begin position="266"/>
        <end position="287"/>
    </location>
</feature>
<feature type="transmembrane region" description="Helical" evidence="5">
    <location>
        <begin position="235"/>
        <end position="254"/>
    </location>
</feature>
<feature type="transmembrane region" description="Helical" evidence="5">
    <location>
        <begin position="124"/>
        <end position="141"/>
    </location>
</feature>
<evidence type="ECO:0000256" key="3">
    <source>
        <dbReference type="ARBA" id="ARBA00022989"/>
    </source>
</evidence>
<accession>A0A5A7SGV3</accession>
<feature type="transmembrane region" description="Helical" evidence="5">
    <location>
        <begin position="53"/>
        <end position="74"/>
    </location>
</feature>
<evidence type="ECO:0008006" key="8">
    <source>
        <dbReference type="Google" id="ProtNLM"/>
    </source>
</evidence>
<reference evidence="6 7" key="1">
    <citation type="submission" date="2019-07" db="EMBL/GenBank/DDBJ databases">
        <title>Rhodococcus cavernicolus sp. nov., isolated from a cave.</title>
        <authorList>
            <person name="Lee S.D."/>
        </authorList>
    </citation>
    <scope>NUCLEOTIDE SEQUENCE [LARGE SCALE GENOMIC DNA]</scope>
    <source>
        <strain evidence="6 7">C1-24</strain>
    </source>
</reference>
<organism evidence="6 7">
    <name type="scientific">Antrihabitans cavernicola</name>
    <dbReference type="NCBI Taxonomy" id="2495913"/>
    <lineage>
        <taxon>Bacteria</taxon>
        <taxon>Bacillati</taxon>
        <taxon>Actinomycetota</taxon>
        <taxon>Actinomycetes</taxon>
        <taxon>Mycobacteriales</taxon>
        <taxon>Nocardiaceae</taxon>
        <taxon>Antrihabitans</taxon>
    </lineage>
</organism>
<evidence type="ECO:0000313" key="6">
    <source>
        <dbReference type="EMBL" id="KAA0024854.1"/>
    </source>
</evidence>
<keyword evidence="7" id="KW-1185">Reference proteome</keyword>
<feature type="transmembrane region" description="Helical" evidence="5">
    <location>
        <begin position="161"/>
        <end position="179"/>
    </location>
</feature>
<name>A0A5A7SGV3_9NOCA</name>
<feature type="transmembrane region" description="Helical" evidence="5">
    <location>
        <begin position="191"/>
        <end position="208"/>
    </location>
</feature>
<dbReference type="AlphaFoldDB" id="A0A5A7SGV3"/>
<sequence length="322" mass="36139">MATKQLTTQSPFPLRLLAYSNERFPYWQVLSQFPMFVAAFLVGQAAVGRDPHFAWAILFGFIGFVAYTLMVRAIDDHKDWEHDSKHYPDRVLQSGLITLKHLKIVGIICFLLSILASLIVDRGIGRVTMWWFIIIVTNNLVQLAQIKNPKVGTWIESRRVLLALTVVPFWGLGSVWIAQMGADGRWLTADIWWLVAPWCVGALLLEIARKSQDPDDTRETVVDYTKKSSSWTRSLGLVGTVSTLVALAFLVTLLEYVLLNSLGYDVWWATLALVITMLLPLGAAGWFAVKPDRYRAKTVAEQSAGVWLIGQIILVIALLVVN</sequence>
<proteinExistence type="predicted"/>
<feature type="transmembrane region" description="Helical" evidence="5">
    <location>
        <begin position="95"/>
        <end position="118"/>
    </location>
</feature>
<evidence type="ECO:0000256" key="2">
    <source>
        <dbReference type="ARBA" id="ARBA00022692"/>
    </source>
</evidence>
<keyword evidence="3 5" id="KW-1133">Transmembrane helix</keyword>
<comment type="subcellular location">
    <subcellularLocation>
        <location evidence="1">Membrane</location>
        <topology evidence="1">Multi-pass membrane protein</topology>
    </subcellularLocation>
</comment>
<dbReference type="EMBL" id="VLNY01000001">
    <property type="protein sequence ID" value="KAA0024854.1"/>
    <property type="molecule type" value="Genomic_DNA"/>
</dbReference>
<dbReference type="Proteomes" id="UP000322244">
    <property type="component" value="Unassembled WGS sequence"/>
</dbReference>
<protein>
    <recommendedName>
        <fullName evidence="8">Prenyltransferase</fullName>
    </recommendedName>
</protein>
<comment type="caution">
    <text evidence="6">The sequence shown here is derived from an EMBL/GenBank/DDBJ whole genome shotgun (WGS) entry which is preliminary data.</text>
</comment>
<feature type="transmembrane region" description="Helical" evidence="5">
    <location>
        <begin position="299"/>
        <end position="321"/>
    </location>
</feature>
<dbReference type="RefSeq" id="WP_149428629.1">
    <property type="nucleotide sequence ID" value="NZ_VLNY01000001.1"/>
</dbReference>
<evidence type="ECO:0000256" key="4">
    <source>
        <dbReference type="ARBA" id="ARBA00023136"/>
    </source>
</evidence>
<dbReference type="InterPro" id="IPR044878">
    <property type="entry name" value="UbiA_sf"/>
</dbReference>